<dbReference type="SMART" id="SM00462">
    <property type="entry name" value="PTB"/>
    <property type="match status" value="1"/>
</dbReference>
<evidence type="ECO:0000259" key="3">
    <source>
        <dbReference type="PROSITE" id="PS01179"/>
    </source>
</evidence>
<dbReference type="GO" id="GO:0006355">
    <property type="term" value="P:regulation of DNA-templated transcription"/>
    <property type="evidence" value="ECO:0007669"/>
    <property type="project" value="TreeGrafter"/>
</dbReference>
<dbReference type="PANTHER" id="PTHR14058">
    <property type="entry name" value="AMYLOID BETA A4 PRECURSOR PROTEIN-BINDING FAMILY B"/>
    <property type="match status" value="1"/>
</dbReference>
<dbReference type="InterPro" id="IPR039576">
    <property type="entry name" value="APBB1/2/3"/>
</dbReference>
<dbReference type="Proteomes" id="UP000677228">
    <property type="component" value="Unassembled WGS sequence"/>
</dbReference>
<feature type="domain" description="PID" evidence="3">
    <location>
        <begin position="441"/>
        <end position="497"/>
    </location>
</feature>
<feature type="region of interest" description="Disordered" evidence="2">
    <location>
        <begin position="91"/>
        <end position="117"/>
    </location>
</feature>
<accession>A0A8S2CRM7</accession>
<protein>
    <recommendedName>
        <fullName evidence="3">PID domain-containing protein</fullName>
    </recommendedName>
</protein>
<dbReference type="SUPFAM" id="SSF51045">
    <property type="entry name" value="WW domain"/>
    <property type="match status" value="1"/>
</dbReference>
<evidence type="ECO:0000256" key="2">
    <source>
        <dbReference type="SAM" id="MobiDB-lite"/>
    </source>
</evidence>
<dbReference type="InterPro" id="IPR036020">
    <property type="entry name" value="WW_dom_sf"/>
</dbReference>
<dbReference type="GO" id="GO:0001540">
    <property type="term" value="F:amyloid-beta binding"/>
    <property type="evidence" value="ECO:0007669"/>
    <property type="project" value="InterPro"/>
</dbReference>
<evidence type="ECO:0000313" key="5">
    <source>
        <dbReference type="EMBL" id="CAF3528929.1"/>
    </source>
</evidence>
<sequence>MPCSAVERIPDKIFVLNLHLDRTTSALQSYTSPIPLSLFSFGTIINKTSMSLNNDSSITNYDSVLYDDHTNEDERNQCLTKYRDTFDNKIHSPADSTDSGIQMTCNDDNESKQRTQSLRVDEQSVVLPTGWERFEDEEGVYYWQKRTGLVTRIPPCDIITPSSSTPTLSSSSSNEACYETGSLLYKSGSNSSLKKMNDEDNRNDETLPTHIVKEESQTQQHRFYVRSLGWTKIVEEELTTEHSSRAVNKCIHELTRGINDAIGRWGEGKDLYMDINNTDLLLIDPMQMTILHKQAIPSIRVWGVGRENSRDFAYVAKDKATRIYMCHVFRCDNTPARTIANILRDICKNLMIERGLLSTTTEISNNNTQKRNMSEINKSEEFERDNAARMNILGPAINKVVTTVPEEKWLMVNVNVSPSTITICNHNIFNFDNMLNVLLVRYFGIIIHCADNTFKCHVFQCEPSCVQLCKTIEAACKLRYQKCIDAHPQAAKQSEQTKSYGAQIKSLVGSFWYGKH</sequence>
<keyword evidence="1" id="KW-0677">Repeat</keyword>
<dbReference type="GO" id="GO:0005634">
    <property type="term" value="C:nucleus"/>
    <property type="evidence" value="ECO:0007669"/>
    <property type="project" value="TreeGrafter"/>
</dbReference>
<dbReference type="EMBL" id="CAJOBA010000397">
    <property type="protein sequence ID" value="CAF3528929.1"/>
    <property type="molecule type" value="Genomic_DNA"/>
</dbReference>
<dbReference type="Gene3D" id="2.30.29.30">
    <property type="entry name" value="Pleckstrin-homology domain (PH domain)/Phosphotyrosine-binding domain (PTB)"/>
    <property type="match status" value="2"/>
</dbReference>
<proteinExistence type="predicted"/>
<feature type="compositionally biased region" description="Polar residues" evidence="2">
    <location>
        <begin position="94"/>
        <end position="106"/>
    </location>
</feature>
<evidence type="ECO:0000313" key="6">
    <source>
        <dbReference type="Proteomes" id="UP000677228"/>
    </source>
</evidence>
<evidence type="ECO:0000256" key="1">
    <source>
        <dbReference type="ARBA" id="ARBA00022737"/>
    </source>
</evidence>
<feature type="domain" description="PID" evidence="3">
    <location>
        <begin position="223"/>
        <end position="347"/>
    </location>
</feature>
<name>A0A8S2CRM7_9BILA</name>
<organism evidence="4 6">
    <name type="scientific">Didymodactylos carnosus</name>
    <dbReference type="NCBI Taxonomy" id="1234261"/>
    <lineage>
        <taxon>Eukaryota</taxon>
        <taxon>Metazoa</taxon>
        <taxon>Spiralia</taxon>
        <taxon>Gnathifera</taxon>
        <taxon>Rotifera</taxon>
        <taxon>Eurotatoria</taxon>
        <taxon>Bdelloidea</taxon>
        <taxon>Philodinida</taxon>
        <taxon>Philodinidae</taxon>
        <taxon>Didymodactylos</taxon>
    </lineage>
</organism>
<reference evidence="4" key="1">
    <citation type="submission" date="2021-02" db="EMBL/GenBank/DDBJ databases">
        <authorList>
            <person name="Nowell W R."/>
        </authorList>
    </citation>
    <scope>NUCLEOTIDE SEQUENCE</scope>
</reference>
<dbReference type="Pfam" id="PF00640">
    <property type="entry name" value="PID"/>
    <property type="match status" value="2"/>
</dbReference>
<dbReference type="SUPFAM" id="SSF50729">
    <property type="entry name" value="PH domain-like"/>
    <property type="match status" value="2"/>
</dbReference>
<dbReference type="CDD" id="cd01272">
    <property type="entry name" value="PTB1_Fe65"/>
    <property type="match status" value="1"/>
</dbReference>
<dbReference type="AlphaFoldDB" id="A0A8S2CRM7"/>
<dbReference type="PANTHER" id="PTHR14058:SF8">
    <property type="entry name" value="PROTEIN FE65 HOMOLOG"/>
    <property type="match status" value="1"/>
</dbReference>
<comment type="caution">
    <text evidence="4">The sequence shown here is derived from an EMBL/GenBank/DDBJ whole genome shotgun (WGS) entry which is preliminary data.</text>
</comment>
<dbReference type="InterPro" id="IPR011993">
    <property type="entry name" value="PH-like_dom_sf"/>
</dbReference>
<dbReference type="InterPro" id="IPR006020">
    <property type="entry name" value="PTB/PI_dom"/>
</dbReference>
<dbReference type="FunFam" id="2.30.29.30:FF:000317">
    <property type="entry name" value="Amyloid beta A4 protein-binding family B member"/>
    <property type="match status" value="1"/>
</dbReference>
<dbReference type="Proteomes" id="UP000682733">
    <property type="component" value="Unassembled WGS sequence"/>
</dbReference>
<gene>
    <name evidence="4" type="ORF">OVA965_LOCUS1971</name>
    <name evidence="5" type="ORF">TMI583_LOCUS1971</name>
</gene>
<dbReference type="GO" id="GO:0005737">
    <property type="term" value="C:cytoplasm"/>
    <property type="evidence" value="ECO:0007669"/>
    <property type="project" value="TreeGrafter"/>
</dbReference>
<evidence type="ECO:0000313" key="4">
    <source>
        <dbReference type="EMBL" id="CAF0750317.1"/>
    </source>
</evidence>
<dbReference type="PROSITE" id="PS01179">
    <property type="entry name" value="PID"/>
    <property type="match status" value="2"/>
</dbReference>
<dbReference type="EMBL" id="CAJNOK010000397">
    <property type="protein sequence ID" value="CAF0750317.1"/>
    <property type="molecule type" value="Genomic_DNA"/>
</dbReference>